<evidence type="ECO:0000256" key="1">
    <source>
        <dbReference type="ARBA" id="ARBA00004123"/>
    </source>
</evidence>
<dbReference type="InterPro" id="IPR013087">
    <property type="entry name" value="Znf_C2H2_type"/>
</dbReference>
<evidence type="ECO:0000256" key="8">
    <source>
        <dbReference type="SAM" id="MobiDB-lite"/>
    </source>
</evidence>
<evidence type="ECO:0000256" key="5">
    <source>
        <dbReference type="ARBA" id="ARBA00022833"/>
    </source>
</evidence>
<evidence type="ECO:0000313" key="12">
    <source>
        <dbReference type="Proteomes" id="UP000827892"/>
    </source>
</evidence>
<accession>A0AAE8ZWJ4</accession>
<evidence type="ECO:0000256" key="7">
    <source>
        <dbReference type="PROSITE-ProRule" id="PRU00042"/>
    </source>
</evidence>
<feature type="region of interest" description="Disordered" evidence="8">
    <location>
        <begin position="531"/>
        <end position="567"/>
    </location>
</feature>
<dbReference type="PANTHER" id="PTHR16515">
    <property type="entry name" value="PR DOMAIN ZINC FINGER PROTEIN"/>
    <property type="match status" value="1"/>
</dbReference>
<dbReference type="PROSITE" id="PS50157">
    <property type="entry name" value="ZINC_FINGER_C2H2_2"/>
    <property type="match status" value="1"/>
</dbReference>
<protein>
    <recommendedName>
        <fullName evidence="10">C2H2-type domain-containing protein</fullName>
    </recommendedName>
</protein>
<proteinExistence type="predicted"/>
<reference evidence="11 12" key="1">
    <citation type="submission" date="2022-05" db="EMBL/GenBank/DDBJ databases">
        <title>Chromosome-level reference genomes for two strains of Caenorhabditis briggsae: an improved platform for comparative genomics.</title>
        <authorList>
            <person name="Stevens L."/>
            <person name="Andersen E.C."/>
        </authorList>
    </citation>
    <scope>NUCLEOTIDE SEQUENCE [LARGE SCALE GENOMIC DNA]</scope>
    <source>
        <strain evidence="11">QX1410_ONT</strain>
        <tissue evidence="11">Whole-organism</tissue>
    </source>
</reference>
<feature type="compositionally biased region" description="Basic and acidic residues" evidence="8">
    <location>
        <begin position="707"/>
        <end position="718"/>
    </location>
</feature>
<dbReference type="EMBL" id="CP090896">
    <property type="protein sequence ID" value="ULT81653.1"/>
    <property type="molecule type" value="Genomic_DNA"/>
</dbReference>
<dbReference type="SUPFAM" id="SSF57667">
    <property type="entry name" value="beta-beta-alpha zinc fingers"/>
    <property type="match status" value="2"/>
</dbReference>
<dbReference type="PANTHER" id="PTHR16515:SF49">
    <property type="entry name" value="GASTRULA ZINC FINGER PROTEIN XLCGF49.1-LIKE-RELATED"/>
    <property type="match status" value="1"/>
</dbReference>
<dbReference type="AlphaFoldDB" id="A0AAE8ZWJ4"/>
<feature type="region of interest" description="Disordered" evidence="8">
    <location>
        <begin position="343"/>
        <end position="397"/>
    </location>
</feature>
<feature type="domain" description="C2H2-type" evidence="10">
    <location>
        <begin position="604"/>
        <end position="632"/>
    </location>
</feature>
<feature type="chain" id="PRO_5042144024" description="C2H2-type domain-containing protein" evidence="9">
    <location>
        <begin position="31"/>
        <end position="745"/>
    </location>
</feature>
<dbReference type="InterPro" id="IPR036236">
    <property type="entry name" value="Znf_C2H2_sf"/>
</dbReference>
<dbReference type="GO" id="GO:0005634">
    <property type="term" value="C:nucleus"/>
    <property type="evidence" value="ECO:0007669"/>
    <property type="project" value="UniProtKB-SubCell"/>
</dbReference>
<keyword evidence="5" id="KW-0862">Zinc</keyword>
<feature type="compositionally biased region" description="Basic residues" evidence="8">
    <location>
        <begin position="161"/>
        <end position="174"/>
    </location>
</feature>
<dbReference type="InterPro" id="IPR050331">
    <property type="entry name" value="Zinc_finger"/>
</dbReference>
<evidence type="ECO:0000259" key="10">
    <source>
        <dbReference type="PROSITE" id="PS50157"/>
    </source>
</evidence>
<evidence type="ECO:0000256" key="9">
    <source>
        <dbReference type="SAM" id="SignalP"/>
    </source>
</evidence>
<dbReference type="Proteomes" id="UP000827892">
    <property type="component" value="Chromosome X"/>
</dbReference>
<feature type="signal peptide" evidence="9">
    <location>
        <begin position="1"/>
        <end position="30"/>
    </location>
</feature>
<evidence type="ECO:0000256" key="4">
    <source>
        <dbReference type="ARBA" id="ARBA00022771"/>
    </source>
</evidence>
<organism evidence="11 12">
    <name type="scientific">Caenorhabditis briggsae</name>
    <dbReference type="NCBI Taxonomy" id="6238"/>
    <lineage>
        <taxon>Eukaryota</taxon>
        <taxon>Metazoa</taxon>
        <taxon>Ecdysozoa</taxon>
        <taxon>Nematoda</taxon>
        <taxon>Chromadorea</taxon>
        <taxon>Rhabditida</taxon>
        <taxon>Rhabditina</taxon>
        <taxon>Rhabditomorpha</taxon>
        <taxon>Rhabditoidea</taxon>
        <taxon>Rhabditidae</taxon>
        <taxon>Peloderinae</taxon>
        <taxon>Caenorhabditis</taxon>
    </lineage>
</organism>
<keyword evidence="9" id="KW-0732">Signal</keyword>
<feature type="compositionally biased region" description="Polar residues" evidence="8">
    <location>
        <begin position="370"/>
        <end position="396"/>
    </location>
</feature>
<keyword evidence="2" id="KW-0479">Metal-binding</keyword>
<keyword evidence="6" id="KW-0539">Nucleus</keyword>
<evidence type="ECO:0000313" key="11">
    <source>
        <dbReference type="EMBL" id="ULT81653.1"/>
    </source>
</evidence>
<comment type="subcellular location">
    <subcellularLocation>
        <location evidence="1">Nucleus</location>
    </subcellularLocation>
</comment>
<evidence type="ECO:0000256" key="3">
    <source>
        <dbReference type="ARBA" id="ARBA00022737"/>
    </source>
</evidence>
<keyword evidence="4 7" id="KW-0863">Zinc-finger</keyword>
<sequence length="745" mass="85139">MDAIKPNKNSVTKIFRIHRFLLLFVHTTNANLGMWNAGHAVAVRNSQHMTSQNSSYGHHQEACFATVKRSRTDEATIVVAPDHKEYNTRLLLQNTEFSAPRSVIGPSFPTFPNILQPDTTATIPQNASAPISALQMAEHFIKIMSAACGLEYNIEEENKPTKPKRKRPARKRHTAPTEEDAKSAILPICDITPFADSFTPTAQLQTEKPKRKQISKKKAAASPALVETLLLSSEVSIGPFSLALLDYGPQIVALEVEVETSEGSPDKAYLPTNQTTDVPHANNQNVAFVDNQDQADQDMIHNHDGGSVQVNSNSEFYDEDFEIARIMVESLPFAEAYKRPMIPTRESTPESPSPDSPRSFSIIKPPAGSSIDSSSKNSTPEPTNSPETAQPTNSTHLPFFRESKSSRLMPAPCQVCRKNIKYASDRRRHILFHMRLKPWKCTTCYTGFTRATNAAFHFAREHPNDRTKPFFYELTREEEKTVKRNMKEYFIDEVPEKPEGGFVDAPEEVEEPAELPDYVDQNRWYAEEFMKDNTEEREDDDNTTEKTSSPEVSDEEADVEKETDKDVRHMITRQGDACKICSRELSFVSDQRRHVLYHLAIKPWKCPLCKKCYTRRKTVASHFVKSHLNQEFQPAVYNLSEKDKQLIDQKWMDYFPSYRRLSKYRYHPKDMHFRRVTCHVCSKEITNSSGDRRRHILSHLRIRPPDKVISHSEKEHPLEQGQPAVYKISEADKKQIEQKMSISRA</sequence>
<dbReference type="PROSITE" id="PS00028">
    <property type="entry name" value="ZINC_FINGER_C2H2_1"/>
    <property type="match status" value="4"/>
</dbReference>
<evidence type="ECO:0000256" key="6">
    <source>
        <dbReference type="ARBA" id="ARBA00023242"/>
    </source>
</evidence>
<dbReference type="Gene3D" id="3.30.160.60">
    <property type="entry name" value="Classic Zinc Finger"/>
    <property type="match status" value="2"/>
</dbReference>
<evidence type="ECO:0000256" key="2">
    <source>
        <dbReference type="ARBA" id="ARBA00022723"/>
    </source>
</evidence>
<feature type="region of interest" description="Disordered" evidence="8">
    <location>
        <begin position="707"/>
        <end position="726"/>
    </location>
</feature>
<dbReference type="SMART" id="SM00355">
    <property type="entry name" value="ZnF_C2H2"/>
    <property type="match status" value="5"/>
</dbReference>
<gene>
    <name evidence="11" type="ORF">L3Y34_011559</name>
</gene>
<feature type="region of interest" description="Disordered" evidence="8">
    <location>
        <begin position="158"/>
        <end position="182"/>
    </location>
</feature>
<keyword evidence="3" id="KW-0677">Repeat</keyword>
<dbReference type="GO" id="GO:0008270">
    <property type="term" value="F:zinc ion binding"/>
    <property type="evidence" value="ECO:0007669"/>
    <property type="project" value="UniProtKB-KW"/>
</dbReference>
<name>A0AAE8ZWJ4_CAEBR</name>